<evidence type="ECO:0000313" key="2">
    <source>
        <dbReference type="Proteomes" id="UP000708208"/>
    </source>
</evidence>
<proteinExistence type="predicted"/>
<reference evidence="1" key="1">
    <citation type="submission" date="2021-06" db="EMBL/GenBank/DDBJ databases">
        <authorList>
            <person name="Hodson N. C."/>
            <person name="Mongue J. A."/>
            <person name="Jaron S. K."/>
        </authorList>
    </citation>
    <scope>NUCLEOTIDE SEQUENCE</scope>
</reference>
<protein>
    <submittedName>
        <fullName evidence="1">Uncharacterized protein</fullName>
    </submittedName>
</protein>
<evidence type="ECO:0000313" key="1">
    <source>
        <dbReference type="EMBL" id="CAG7729865.1"/>
    </source>
</evidence>
<accession>A0A8J2KPY6</accession>
<feature type="non-terminal residue" evidence="1">
    <location>
        <position position="34"/>
    </location>
</feature>
<name>A0A8J2KPY6_9HEXA</name>
<dbReference type="Proteomes" id="UP000708208">
    <property type="component" value="Unassembled WGS sequence"/>
</dbReference>
<keyword evidence="2" id="KW-1185">Reference proteome</keyword>
<gene>
    <name evidence="1" type="ORF">AFUS01_LOCUS18555</name>
</gene>
<organism evidence="1 2">
    <name type="scientific">Allacma fusca</name>
    <dbReference type="NCBI Taxonomy" id="39272"/>
    <lineage>
        <taxon>Eukaryota</taxon>
        <taxon>Metazoa</taxon>
        <taxon>Ecdysozoa</taxon>
        <taxon>Arthropoda</taxon>
        <taxon>Hexapoda</taxon>
        <taxon>Collembola</taxon>
        <taxon>Symphypleona</taxon>
        <taxon>Sminthuridae</taxon>
        <taxon>Allacma</taxon>
    </lineage>
</organism>
<dbReference type="AlphaFoldDB" id="A0A8J2KPY6"/>
<sequence length="34" mass="3662">MPENFPKSLETPTPPIIVSKSAQLLITAYGTTES</sequence>
<dbReference type="EMBL" id="CAJVCH010185454">
    <property type="protein sequence ID" value="CAG7729865.1"/>
    <property type="molecule type" value="Genomic_DNA"/>
</dbReference>
<comment type="caution">
    <text evidence="1">The sequence shown here is derived from an EMBL/GenBank/DDBJ whole genome shotgun (WGS) entry which is preliminary data.</text>
</comment>